<dbReference type="STRING" id="10195.A0A3M7RY23"/>
<reference evidence="6 7" key="1">
    <citation type="journal article" date="2018" name="Sci. Rep.">
        <title>Genomic signatures of local adaptation to the degree of environmental predictability in rotifers.</title>
        <authorList>
            <person name="Franch-Gras L."/>
            <person name="Hahn C."/>
            <person name="Garcia-Roger E.M."/>
            <person name="Carmona M.J."/>
            <person name="Serra M."/>
            <person name="Gomez A."/>
        </authorList>
    </citation>
    <scope>NUCLEOTIDE SEQUENCE [LARGE SCALE GENOMIC DNA]</scope>
    <source>
        <strain evidence="6">HYR1</strain>
    </source>
</reference>
<comment type="subcellular location">
    <subcellularLocation>
        <location evidence="1">Nucleus</location>
    </subcellularLocation>
</comment>
<dbReference type="GO" id="GO:0006325">
    <property type="term" value="P:chromatin organization"/>
    <property type="evidence" value="ECO:0007669"/>
    <property type="project" value="UniProtKB-KW"/>
</dbReference>
<sequence>MPNMSGKEFDRRYNNRRKSSEEDYYSNGHFQYPDTFNQMYRNSSRDKKGVSSFQSSSDMKQPLRSFGDWSEFLSSNGKIYFYNRKTERAQWDKPDEWDWLVMQDEKASKSYYQQSSKDNRSANRFRSKYENDMFDSSMKSQRYNNYDKYHRVKWDKFDIYFIQRGLGGGNLIGLVLFDRI</sequence>
<dbReference type="EMBL" id="REGN01002412">
    <property type="protein sequence ID" value="RNA28258.1"/>
    <property type="molecule type" value="Genomic_DNA"/>
</dbReference>
<dbReference type="CDD" id="cd00201">
    <property type="entry name" value="WW"/>
    <property type="match status" value="1"/>
</dbReference>
<dbReference type="GO" id="GO:0005634">
    <property type="term" value="C:nucleus"/>
    <property type="evidence" value="ECO:0007669"/>
    <property type="project" value="UniProtKB-SubCell"/>
</dbReference>
<dbReference type="GO" id="GO:0003682">
    <property type="term" value="F:chromatin binding"/>
    <property type="evidence" value="ECO:0007669"/>
    <property type="project" value="TreeGrafter"/>
</dbReference>
<dbReference type="AlphaFoldDB" id="A0A3M7RY23"/>
<dbReference type="SMART" id="SM00456">
    <property type="entry name" value="WW"/>
    <property type="match status" value="1"/>
</dbReference>
<feature type="domain" description="WW" evidence="5">
    <location>
        <begin position="69"/>
        <end position="96"/>
    </location>
</feature>
<dbReference type="PANTHER" id="PTHR15911:SF6">
    <property type="entry name" value="WW DOMAIN-CONTAINING ADAPTER PROTEIN WITH COILED-COIL"/>
    <property type="match status" value="1"/>
</dbReference>
<dbReference type="Gene3D" id="2.20.70.10">
    <property type="match status" value="1"/>
</dbReference>
<keyword evidence="2" id="KW-0156">Chromatin regulator</keyword>
<dbReference type="InterPro" id="IPR038867">
    <property type="entry name" value="WAC"/>
</dbReference>
<evidence type="ECO:0000313" key="7">
    <source>
        <dbReference type="Proteomes" id="UP000276133"/>
    </source>
</evidence>
<feature type="compositionally biased region" description="Basic and acidic residues" evidence="4">
    <location>
        <begin position="7"/>
        <end position="21"/>
    </location>
</feature>
<dbReference type="Pfam" id="PF00397">
    <property type="entry name" value="WW"/>
    <property type="match status" value="1"/>
</dbReference>
<accession>A0A3M7RY23</accession>
<comment type="caution">
    <text evidence="6">The sequence shown here is derived from an EMBL/GenBank/DDBJ whole genome shotgun (WGS) entry which is preliminary data.</text>
</comment>
<evidence type="ECO:0000256" key="4">
    <source>
        <dbReference type="SAM" id="MobiDB-lite"/>
    </source>
</evidence>
<dbReference type="OrthoDB" id="10072039at2759"/>
<evidence type="ECO:0000256" key="2">
    <source>
        <dbReference type="ARBA" id="ARBA00022853"/>
    </source>
</evidence>
<evidence type="ECO:0000256" key="3">
    <source>
        <dbReference type="ARBA" id="ARBA00023242"/>
    </source>
</evidence>
<dbReference type="InterPro" id="IPR036020">
    <property type="entry name" value="WW_dom_sf"/>
</dbReference>
<evidence type="ECO:0000259" key="5">
    <source>
        <dbReference type="PROSITE" id="PS50020"/>
    </source>
</evidence>
<dbReference type="PANTHER" id="PTHR15911">
    <property type="entry name" value="WW DOMAIN-CONTAINING ADAPTER PROTEIN WITH COILED-COIL"/>
    <property type="match status" value="1"/>
</dbReference>
<dbReference type="Proteomes" id="UP000276133">
    <property type="component" value="Unassembled WGS sequence"/>
</dbReference>
<dbReference type="GO" id="GO:1904263">
    <property type="term" value="P:positive regulation of TORC1 signaling"/>
    <property type="evidence" value="ECO:0007669"/>
    <property type="project" value="TreeGrafter"/>
</dbReference>
<proteinExistence type="predicted"/>
<keyword evidence="3" id="KW-0539">Nucleus</keyword>
<dbReference type="GO" id="GO:0000993">
    <property type="term" value="F:RNA polymerase II complex binding"/>
    <property type="evidence" value="ECO:0007669"/>
    <property type="project" value="TreeGrafter"/>
</dbReference>
<dbReference type="InterPro" id="IPR001202">
    <property type="entry name" value="WW_dom"/>
</dbReference>
<organism evidence="6 7">
    <name type="scientific">Brachionus plicatilis</name>
    <name type="common">Marine rotifer</name>
    <name type="synonym">Brachionus muelleri</name>
    <dbReference type="NCBI Taxonomy" id="10195"/>
    <lineage>
        <taxon>Eukaryota</taxon>
        <taxon>Metazoa</taxon>
        <taxon>Spiralia</taxon>
        <taxon>Gnathifera</taxon>
        <taxon>Rotifera</taxon>
        <taxon>Eurotatoria</taxon>
        <taxon>Monogononta</taxon>
        <taxon>Pseudotrocha</taxon>
        <taxon>Ploima</taxon>
        <taxon>Brachionidae</taxon>
        <taxon>Brachionus</taxon>
    </lineage>
</organism>
<evidence type="ECO:0000256" key="1">
    <source>
        <dbReference type="ARBA" id="ARBA00004123"/>
    </source>
</evidence>
<dbReference type="PROSITE" id="PS50020">
    <property type="entry name" value="WW_DOMAIN_2"/>
    <property type="match status" value="1"/>
</dbReference>
<evidence type="ECO:0000313" key="6">
    <source>
        <dbReference type="EMBL" id="RNA28258.1"/>
    </source>
</evidence>
<dbReference type="SUPFAM" id="SSF51045">
    <property type="entry name" value="WW domain"/>
    <property type="match status" value="1"/>
</dbReference>
<protein>
    <submittedName>
        <fullName evidence="6">WW domain-containing adapter with coiled-coil isoform X1</fullName>
    </submittedName>
</protein>
<name>A0A3M7RY23_BRAPC</name>
<dbReference type="GO" id="GO:0010506">
    <property type="term" value="P:regulation of autophagy"/>
    <property type="evidence" value="ECO:0007669"/>
    <property type="project" value="TreeGrafter"/>
</dbReference>
<gene>
    <name evidence="6" type="ORF">BpHYR1_003971</name>
</gene>
<keyword evidence="7" id="KW-1185">Reference proteome</keyword>
<feature type="region of interest" description="Disordered" evidence="4">
    <location>
        <begin position="1"/>
        <end position="62"/>
    </location>
</feature>